<evidence type="ECO:0000256" key="1">
    <source>
        <dbReference type="SAM" id="MobiDB-lite"/>
    </source>
</evidence>
<proteinExistence type="predicted"/>
<sequence>MELLQIGHIRPEPEPSPAAREEGDGLVHVSGSEPAVISAGRYETLSEAVGVRMAENLGLATGLRR</sequence>
<dbReference type="Proteomes" id="UP001221150">
    <property type="component" value="Unassembled WGS sequence"/>
</dbReference>
<evidence type="ECO:0000313" key="3">
    <source>
        <dbReference type="Proteomes" id="UP001221150"/>
    </source>
</evidence>
<organism evidence="2 3">
    <name type="scientific">Streptomyces tropicalis</name>
    <dbReference type="NCBI Taxonomy" id="3034234"/>
    <lineage>
        <taxon>Bacteria</taxon>
        <taxon>Bacillati</taxon>
        <taxon>Actinomycetota</taxon>
        <taxon>Actinomycetes</taxon>
        <taxon>Kitasatosporales</taxon>
        <taxon>Streptomycetaceae</taxon>
        <taxon>Streptomyces</taxon>
    </lineage>
</organism>
<dbReference type="EMBL" id="JARJBB010000003">
    <property type="protein sequence ID" value="MDF3298390.1"/>
    <property type="molecule type" value="Genomic_DNA"/>
</dbReference>
<evidence type="ECO:0000313" key="2">
    <source>
        <dbReference type="EMBL" id="MDF3298390.1"/>
    </source>
</evidence>
<feature type="compositionally biased region" description="Basic and acidic residues" evidence="1">
    <location>
        <begin position="9"/>
        <end position="25"/>
    </location>
</feature>
<keyword evidence="3" id="KW-1185">Reference proteome</keyword>
<feature type="region of interest" description="Disordered" evidence="1">
    <location>
        <begin position="1"/>
        <end position="26"/>
    </location>
</feature>
<gene>
    <name evidence="2" type="ORF">P3H78_07040</name>
</gene>
<accession>A0ABT6A167</accession>
<protein>
    <submittedName>
        <fullName evidence="2">Uncharacterized protein</fullName>
    </submittedName>
</protein>
<comment type="caution">
    <text evidence="2">The sequence shown here is derived from an EMBL/GenBank/DDBJ whole genome shotgun (WGS) entry which is preliminary data.</text>
</comment>
<reference evidence="2 3" key="1">
    <citation type="submission" date="2023-03" db="EMBL/GenBank/DDBJ databases">
        <title>Draft genome sequence of Streptomyces sp. K1PA1 isolated from peat swamp forest in Thailand.</title>
        <authorList>
            <person name="Klaysubun C."/>
            <person name="Duangmal K."/>
        </authorList>
    </citation>
    <scope>NUCLEOTIDE SEQUENCE [LARGE SCALE GENOMIC DNA]</scope>
    <source>
        <strain evidence="2 3">K1PA1</strain>
    </source>
</reference>
<name>A0ABT6A167_9ACTN</name>